<organism evidence="2 3">
    <name type="scientific">Perilla frutescens var. hirtella</name>
    <name type="common">Perilla citriodora</name>
    <name type="synonym">Perilla setoyensis</name>
    <dbReference type="NCBI Taxonomy" id="608512"/>
    <lineage>
        <taxon>Eukaryota</taxon>
        <taxon>Viridiplantae</taxon>
        <taxon>Streptophyta</taxon>
        <taxon>Embryophyta</taxon>
        <taxon>Tracheophyta</taxon>
        <taxon>Spermatophyta</taxon>
        <taxon>Magnoliopsida</taxon>
        <taxon>eudicotyledons</taxon>
        <taxon>Gunneridae</taxon>
        <taxon>Pentapetalae</taxon>
        <taxon>asterids</taxon>
        <taxon>lamiids</taxon>
        <taxon>Lamiales</taxon>
        <taxon>Lamiaceae</taxon>
        <taxon>Nepetoideae</taxon>
        <taxon>Elsholtzieae</taxon>
        <taxon>Perilla</taxon>
    </lineage>
</organism>
<sequence length="123" mass="13723">MLDPGRAVQFPDQQPPTAAEPAHRPVEPVDQVTIATVDLSFNRLSGQISPLFWTVKNLYMNNNRFTSRVPSSIVDRLLAASIQILYLQHNYLSGIEINPTVEIPLSSSLCLQYNCMVLPVDTL</sequence>
<dbReference type="Gene3D" id="3.80.10.10">
    <property type="entry name" value="Ribonuclease Inhibitor"/>
    <property type="match status" value="1"/>
</dbReference>
<dbReference type="PANTHER" id="PTHR48009">
    <property type="entry name" value="LEUCINE-RICH REPEAT (LRR) FAMILY PROTEIN"/>
    <property type="match status" value="1"/>
</dbReference>
<keyword evidence="3" id="KW-1185">Reference proteome</keyword>
<dbReference type="AlphaFoldDB" id="A0AAD4J640"/>
<dbReference type="InterPro" id="IPR053213">
    <property type="entry name" value="RLP29"/>
</dbReference>
<gene>
    <name evidence="2" type="ORF">C2S53_019526</name>
</gene>
<name>A0AAD4J640_PERFH</name>
<dbReference type="Proteomes" id="UP001190926">
    <property type="component" value="Unassembled WGS sequence"/>
</dbReference>
<evidence type="ECO:0000256" key="1">
    <source>
        <dbReference type="SAM" id="MobiDB-lite"/>
    </source>
</evidence>
<proteinExistence type="predicted"/>
<feature type="region of interest" description="Disordered" evidence="1">
    <location>
        <begin position="1"/>
        <end position="25"/>
    </location>
</feature>
<dbReference type="Pfam" id="PF00560">
    <property type="entry name" value="LRR_1"/>
    <property type="match status" value="2"/>
</dbReference>
<dbReference type="InterPro" id="IPR001611">
    <property type="entry name" value="Leu-rich_rpt"/>
</dbReference>
<accession>A0AAD4J640</accession>
<protein>
    <submittedName>
        <fullName evidence="2">RNI-like superfamily protein</fullName>
    </submittedName>
</protein>
<evidence type="ECO:0000313" key="3">
    <source>
        <dbReference type="Proteomes" id="UP001190926"/>
    </source>
</evidence>
<dbReference type="InterPro" id="IPR032675">
    <property type="entry name" value="LRR_dom_sf"/>
</dbReference>
<reference evidence="2 3" key="1">
    <citation type="journal article" date="2021" name="Nat. Commun.">
        <title>Incipient diploidization of the medicinal plant Perilla within 10,000 years.</title>
        <authorList>
            <person name="Zhang Y."/>
            <person name="Shen Q."/>
            <person name="Leng L."/>
            <person name="Zhang D."/>
            <person name="Chen S."/>
            <person name="Shi Y."/>
            <person name="Ning Z."/>
            <person name="Chen S."/>
        </authorList>
    </citation>
    <scope>NUCLEOTIDE SEQUENCE [LARGE SCALE GENOMIC DNA]</scope>
    <source>
        <strain evidence="3">cv. PC099</strain>
    </source>
</reference>
<dbReference type="SUPFAM" id="SSF52058">
    <property type="entry name" value="L domain-like"/>
    <property type="match status" value="1"/>
</dbReference>
<comment type="caution">
    <text evidence="2">The sequence shown here is derived from an EMBL/GenBank/DDBJ whole genome shotgun (WGS) entry which is preliminary data.</text>
</comment>
<evidence type="ECO:0000313" key="2">
    <source>
        <dbReference type="EMBL" id="KAH6827644.1"/>
    </source>
</evidence>
<dbReference type="PANTHER" id="PTHR48009:SF4">
    <property type="entry name" value="LEUCINE-RICH REPEAT (LRR) FAMILY PROTEIN"/>
    <property type="match status" value="1"/>
</dbReference>
<dbReference type="EMBL" id="SDAM02000146">
    <property type="protein sequence ID" value="KAH6827644.1"/>
    <property type="molecule type" value="Genomic_DNA"/>
</dbReference>